<sequence>MQSSTIHIKVKPELAKGLKALSRKRETSIGELVRQAVLSCYQLDLLNLNEKQRRAVEAFQGGYISLGKLAEEMGMNVWSIRKWLAEHDIAQNNSFLEDDVNNA</sequence>
<organism evidence="2">
    <name type="scientific">marine sediment metagenome</name>
    <dbReference type="NCBI Taxonomy" id="412755"/>
    <lineage>
        <taxon>unclassified sequences</taxon>
        <taxon>metagenomes</taxon>
        <taxon>ecological metagenomes</taxon>
    </lineage>
</organism>
<dbReference type="EMBL" id="BARS01033916">
    <property type="protein sequence ID" value="GAG16417.1"/>
    <property type="molecule type" value="Genomic_DNA"/>
</dbReference>
<dbReference type="CDD" id="cd21631">
    <property type="entry name" value="RHH_CopG_NikR-like"/>
    <property type="match status" value="1"/>
</dbReference>
<protein>
    <recommendedName>
        <fullName evidence="1">Ribbon-helix-helix protein CopG domain-containing protein</fullName>
    </recommendedName>
</protein>
<feature type="domain" description="Ribbon-helix-helix protein CopG" evidence="1">
    <location>
        <begin position="6"/>
        <end position="38"/>
    </location>
</feature>
<dbReference type="Pfam" id="PF01402">
    <property type="entry name" value="RHH_1"/>
    <property type="match status" value="1"/>
</dbReference>
<comment type="caution">
    <text evidence="2">The sequence shown here is derived from an EMBL/GenBank/DDBJ whole genome shotgun (WGS) entry which is preliminary data.</text>
</comment>
<proteinExistence type="predicted"/>
<dbReference type="GO" id="GO:0006355">
    <property type="term" value="P:regulation of DNA-templated transcription"/>
    <property type="evidence" value="ECO:0007669"/>
    <property type="project" value="InterPro"/>
</dbReference>
<accession>X0VZA1</accession>
<evidence type="ECO:0000259" key="1">
    <source>
        <dbReference type="Pfam" id="PF01402"/>
    </source>
</evidence>
<dbReference type="InterPro" id="IPR002145">
    <property type="entry name" value="CopG"/>
</dbReference>
<evidence type="ECO:0000313" key="2">
    <source>
        <dbReference type="EMBL" id="GAG16417.1"/>
    </source>
</evidence>
<gene>
    <name evidence="2" type="ORF">S01H1_52474</name>
</gene>
<reference evidence="2" key="1">
    <citation type="journal article" date="2014" name="Front. Microbiol.">
        <title>High frequency of phylogenetically diverse reductive dehalogenase-homologous genes in deep subseafloor sedimentary metagenomes.</title>
        <authorList>
            <person name="Kawai M."/>
            <person name="Futagami T."/>
            <person name="Toyoda A."/>
            <person name="Takaki Y."/>
            <person name="Nishi S."/>
            <person name="Hori S."/>
            <person name="Arai W."/>
            <person name="Tsubouchi T."/>
            <person name="Morono Y."/>
            <person name="Uchiyama I."/>
            <person name="Ito T."/>
            <person name="Fujiyama A."/>
            <person name="Inagaki F."/>
            <person name="Takami H."/>
        </authorList>
    </citation>
    <scope>NUCLEOTIDE SEQUENCE</scope>
    <source>
        <strain evidence="2">Expedition CK06-06</strain>
    </source>
</reference>
<name>X0VZA1_9ZZZZ</name>
<dbReference type="AlphaFoldDB" id="X0VZA1"/>